<dbReference type="AlphaFoldDB" id="A0A0M3V6E1"/>
<sequence length="351" mass="39811">MQLSLLNLPYNDDNSPIADIFNIPNLEKAEFLRNLAASMQSTIDQKKNPAIGNQRVTKRRKTIAQGIIQEGIELESIQSWLFAIAQMWETGNIPPILRGISHKSQVEALFRISQMGETIQKVHEKLAGEYYQDWVKSLSRAGLHTPSEIISAITEIQRVVKPEAIDTTKQLLNKLELEIIGMKDGDFFPTPKPVCQRLVQLADIKPNWQILEPSAGSGNIAEYITNTYPNVQLEVVEINYDLRQILELKGFNLVGKNFLEFNPSHLYNACIMNPPFCELVQHIYQAWKLLVTGGVLVSVIPESVFFNRKYKTFKGWLKANNSYVEMVDKDAFLSSNNPTNVATRIIKLIKP</sequence>
<dbReference type="Gene3D" id="3.40.50.150">
    <property type="entry name" value="Vaccinia Virus protein VP39"/>
    <property type="match status" value="1"/>
</dbReference>
<dbReference type="SUPFAM" id="SSF53335">
    <property type="entry name" value="S-adenosyl-L-methionine-dependent methyltransferases"/>
    <property type="match status" value="1"/>
</dbReference>
<reference evidence="1 2" key="2">
    <citation type="journal article" date="2016" name="Genome Announc.">
        <title>Draft Genome Sequence of the N2-Fixing Cyanobacterium Nostoc piscinale CENA21, Isolated from the Brazilian Amazon Floodplain.</title>
        <authorList>
            <person name="Leao T."/>
            <person name="Guimaraes P.I."/>
            <person name="de Melo A.G."/>
            <person name="Ramos R.T."/>
            <person name="Leao P.N."/>
            <person name="Silva A."/>
            <person name="Fiore M.F."/>
            <person name="Schneider M.P."/>
        </authorList>
    </citation>
    <scope>NUCLEOTIDE SEQUENCE [LARGE SCALE GENOMIC DNA]</scope>
    <source>
        <strain evidence="1 2">CENA21</strain>
    </source>
</reference>
<accession>A0A0M3V6E1</accession>
<dbReference type="RefSeq" id="WP_062296291.1">
    <property type="nucleotide sequence ID" value="NZ_CP012036.1"/>
</dbReference>
<dbReference type="InterPro" id="IPR029063">
    <property type="entry name" value="SAM-dependent_MTases_sf"/>
</dbReference>
<dbReference type="GO" id="GO:0008168">
    <property type="term" value="F:methyltransferase activity"/>
    <property type="evidence" value="ECO:0007669"/>
    <property type="project" value="UniProtKB-KW"/>
</dbReference>
<dbReference type="PATRIC" id="fig|224013.5.peg.5873"/>
<keyword evidence="1" id="KW-0808">Transferase</keyword>
<dbReference type="EMBL" id="CP012036">
    <property type="protein sequence ID" value="ALF55267.1"/>
    <property type="molecule type" value="Genomic_DNA"/>
</dbReference>
<dbReference type="Proteomes" id="UP000062645">
    <property type="component" value="Chromosome"/>
</dbReference>
<evidence type="ECO:0000313" key="2">
    <source>
        <dbReference type="Proteomes" id="UP000062645"/>
    </source>
</evidence>
<dbReference type="KEGG" id="npz:ACX27_24485"/>
<protein>
    <submittedName>
        <fullName evidence="1">DNA methyltransferase</fullName>
    </submittedName>
</protein>
<name>A0A0M3V6E1_9NOSO</name>
<dbReference type="STRING" id="224013.ACX27_24485"/>
<dbReference type="CDD" id="cd02440">
    <property type="entry name" value="AdoMet_MTases"/>
    <property type="match status" value="1"/>
</dbReference>
<organism evidence="1 2">
    <name type="scientific">Nostoc piscinale CENA21</name>
    <dbReference type="NCBI Taxonomy" id="224013"/>
    <lineage>
        <taxon>Bacteria</taxon>
        <taxon>Bacillati</taxon>
        <taxon>Cyanobacteriota</taxon>
        <taxon>Cyanophyceae</taxon>
        <taxon>Nostocales</taxon>
        <taxon>Nostocaceae</taxon>
        <taxon>Nostoc</taxon>
    </lineage>
</organism>
<dbReference type="GO" id="GO:0032259">
    <property type="term" value="P:methylation"/>
    <property type="evidence" value="ECO:0007669"/>
    <property type="project" value="UniProtKB-KW"/>
</dbReference>
<gene>
    <name evidence="1" type="ORF">ACX27_24485</name>
</gene>
<dbReference type="OrthoDB" id="32195at2"/>
<reference evidence="2" key="1">
    <citation type="submission" date="2015-07" db="EMBL/GenBank/DDBJ databases">
        <title>Genome Of Nitrogen-Fixing Cyanobacterium Nostoc piscinale CENA21 From Solimoes/Amazon River Floodplain Sediments And Comparative Genomics To Uncover Biosynthetic Natural Products Potential.</title>
        <authorList>
            <person name="Leao T.F."/>
            <person name="Leao P.N."/>
            <person name="Guimaraes P.I."/>
            <person name="de Melo A.G.C."/>
            <person name="Ramos R.T.J."/>
            <person name="Silva A."/>
            <person name="Fiore M.F."/>
            <person name="Schneider M.P.C."/>
        </authorList>
    </citation>
    <scope>NUCLEOTIDE SEQUENCE [LARGE SCALE GENOMIC DNA]</scope>
    <source>
        <strain evidence="2">CENA21</strain>
    </source>
</reference>
<keyword evidence="2" id="KW-1185">Reference proteome</keyword>
<evidence type="ECO:0000313" key="1">
    <source>
        <dbReference type="EMBL" id="ALF55267.1"/>
    </source>
</evidence>
<proteinExistence type="predicted"/>
<keyword evidence="1" id="KW-0489">Methyltransferase</keyword>